<keyword evidence="2" id="KW-0813">Transport</keyword>
<gene>
    <name evidence="2" type="ORF">GMD78_03500</name>
</gene>
<evidence type="ECO:0000259" key="1">
    <source>
        <dbReference type="PROSITE" id="PS51094"/>
    </source>
</evidence>
<name>A0A6N8FGS1_9BACI</name>
<proteinExistence type="predicted"/>
<comment type="caution">
    <text evidence="2">The sequence shown here is derived from an EMBL/GenBank/DDBJ whole genome shotgun (WGS) entry which is preliminary data.</text>
</comment>
<keyword evidence="2" id="KW-0762">Sugar transport</keyword>
<dbReference type="RefSeq" id="WP_155667180.1">
    <property type="nucleotide sequence ID" value="NZ_WOCA01000002.1"/>
</dbReference>
<reference evidence="2 3" key="1">
    <citation type="submission" date="2019-11" db="EMBL/GenBank/DDBJ databases">
        <authorList>
            <person name="Li X."/>
        </authorList>
    </citation>
    <scope>NUCLEOTIDE SEQUENCE [LARGE SCALE GENOMIC DNA]</scope>
    <source>
        <strain evidence="2 3">L9</strain>
    </source>
</reference>
<feature type="domain" description="PTS EIIA type-2" evidence="1">
    <location>
        <begin position="5"/>
        <end position="152"/>
    </location>
</feature>
<dbReference type="PROSITE" id="PS51094">
    <property type="entry name" value="PTS_EIIA_TYPE_2"/>
    <property type="match status" value="1"/>
</dbReference>
<dbReference type="AlphaFoldDB" id="A0A6N8FGS1"/>
<dbReference type="Proteomes" id="UP000469125">
    <property type="component" value="Unassembled WGS sequence"/>
</dbReference>
<protein>
    <submittedName>
        <fullName evidence="2">PTS sugar transporter subunit IIA</fullName>
    </submittedName>
</protein>
<dbReference type="InterPro" id="IPR016152">
    <property type="entry name" value="PTrfase/Anion_transptr"/>
</dbReference>
<sequence length="157" mass="18122">MNYADLFDEELICINKEFSSREELFEELSNILYSKGYIEKTFKYAIKKRESEYPTGLATDVMNLAIPHTDVEHVKKPFIFVAKLKKTLPFIQMGTNEDVINVDNIFILGIKDPSKQVNLLSKIMEKLQDGIFKGNYTSISDEKEMATYLKQTFGSEK</sequence>
<dbReference type="EMBL" id="WOCA01000002">
    <property type="protein sequence ID" value="MUK87464.1"/>
    <property type="molecule type" value="Genomic_DNA"/>
</dbReference>
<organism evidence="2 3">
    <name type="scientific">Ornithinibacillus caprae</name>
    <dbReference type="NCBI Taxonomy" id="2678566"/>
    <lineage>
        <taxon>Bacteria</taxon>
        <taxon>Bacillati</taxon>
        <taxon>Bacillota</taxon>
        <taxon>Bacilli</taxon>
        <taxon>Bacillales</taxon>
        <taxon>Bacillaceae</taxon>
        <taxon>Ornithinibacillus</taxon>
    </lineage>
</organism>
<dbReference type="Pfam" id="PF00359">
    <property type="entry name" value="PTS_EIIA_2"/>
    <property type="match status" value="1"/>
</dbReference>
<dbReference type="SUPFAM" id="SSF55804">
    <property type="entry name" value="Phoshotransferase/anion transport protein"/>
    <property type="match status" value="1"/>
</dbReference>
<dbReference type="InterPro" id="IPR051541">
    <property type="entry name" value="PTS_SugarTrans_NitroReg"/>
</dbReference>
<evidence type="ECO:0000313" key="2">
    <source>
        <dbReference type="EMBL" id="MUK87464.1"/>
    </source>
</evidence>
<dbReference type="PANTHER" id="PTHR47738:SF3">
    <property type="entry name" value="PHOSPHOTRANSFERASE SYSTEM MANNITOL_FRUCTOSE-SPECIFIC IIA DOMAIN CONTAINING PROTEIN"/>
    <property type="match status" value="1"/>
</dbReference>
<evidence type="ECO:0000313" key="3">
    <source>
        <dbReference type="Proteomes" id="UP000469125"/>
    </source>
</evidence>
<dbReference type="Gene3D" id="3.40.930.10">
    <property type="entry name" value="Mannitol-specific EII, Chain A"/>
    <property type="match status" value="1"/>
</dbReference>
<dbReference type="InterPro" id="IPR002178">
    <property type="entry name" value="PTS_EIIA_type-2_dom"/>
</dbReference>
<accession>A0A6N8FGS1</accession>
<dbReference type="CDD" id="cd00211">
    <property type="entry name" value="PTS_IIA_fru"/>
    <property type="match status" value="1"/>
</dbReference>
<dbReference type="PANTHER" id="PTHR47738">
    <property type="entry name" value="PTS SYSTEM FRUCTOSE-LIKE EIIA COMPONENT-RELATED"/>
    <property type="match status" value="1"/>
</dbReference>
<keyword evidence="3" id="KW-1185">Reference proteome</keyword>